<keyword evidence="1" id="KW-0472">Membrane</keyword>
<dbReference type="OrthoDB" id="1938678at2"/>
<accession>A0A1L5F4E4</accession>
<keyword evidence="1" id="KW-0812">Transmembrane</keyword>
<keyword evidence="1" id="KW-1133">Transmembrane helix</keyword>
<organism evidence="2 3">
    <name type="scientific">Clostridium kluyveri</name>
    <dbReference type="NCBI Taxonomy" id="1534"/>
    <lineage>
        <taxon>Bacteria</taxon>
        <taxon>Bacillati</taxon>
        <taxon>Bacillota</taxon>
        <taxon>Clostridia</taxon>
        <taxon>Eubacteriales</taxon>
        <taxon>Clostridiaceae</taxon>
        <taxon>Clostridium</taxon>
    </lineage>
</organism>
<feature type="transmembrane region" description="Helical" evidence="1">
    <location>
        <begin position="7"/>
        <end position="26"/>
    </location>
</feature>
<dbReference type="NCBIfam" id="NF038353">
    <property type="entry name" value="FxLYD_dom"/>
    <property type="match status" value="1"/>
</dbReference>
<dbReference type="InterPro" id="IPR047676">
    <property type="entry name" value="FxLYD_dom"/>
</dbReference>
<dbReference type="AlphaFoldDB" id="A0A1L5F4E4"/>
<dbReference type="EMBL" id="CP018335">
    <property type="protein sequence ID" value="APM37812.1"/>
    <property type="molecule type" value="Genomic_DNA"/>
</dbReference>
<gene>
    <name evidence="2" type="ORF">BS101_03185</name>
</gene>
<sequence>MKKKSNIIIGLIIGMCVLFVGGYYGVEFVMEKNVFNKKIVNDKLKKQQQEEEAIKNGVEDVKKIITSESDFSYDDFLKVDIFINKYKDDKLVKNDLSNFIMGKVEEYLNGNADNKETSDKMQHSIDRLYSEYPDNKAVVDLRLRLYEKIFPKSEEEKNEDTSTQVTKNTSTKLTSYDGMLELENNYPENDYVCGTIKNLSNRPYSYVQVNVNLYDENGNQIDSTFANVANLEEYGTWHFEAIVINSKRVSKYRIISIEGMR</sequence>
<dbReference type="Proteomes" id="UP000184604">
    <property type="component" value="Chromosome"/>
</dbReference>
<evidence type="ECO:0000313" key="3">
    <source>
        <dbReference type="Proteomes" id="UP000184604"/>
    </source>
</evidence>
<name>A0A1L5F4E4_CLOKL</name>
<evidence type="ECO:0000313" key="2">
    <source>
        <dbReference type="EMBL" id="APM37812.1"/>
    </source>
</evidence>
<protein>
    <submittedName>
        <fullName evidence="2">Uncharacterized protein</fullName>
    </submittedName>
</protein>
<reference evidence="2 3" key="1">
    <citation type="submission" date="2016-12" db="EMBL/GenBank/DDBJ databases">
        <title>Complete genome sequence of Clostridium kluyveri JZZ isolated from the pit mud of a Chinese flavor liquor-making factory.</title>
        <authorList>
            <person name="Wang Y."/>
        </authorList>
    </citation>
    <scope>NUCLEOTIDE SEQUENCE [LARGE SCALE GENOMIC DNA]</scope>
    <source>
        <strain evidence="2 3">JZZ</strain>
    </source>
</reference>
<proteinExistence type="predicted"/>
<evidence type="ECO:0000256" key="1">
    <source>
        <dbReference type="SAM" id="Phobius"/>
    </source>
</evidence>
<dbReference type="RefSeq" id="WP_073537498.1">
    <property type="nucleotide sequence ID" value="NZ_CP018335.1"/>
</dbReference>